<dbReference type="InterPro" id="IPR036095">
    <property type="entry name" value="PTS_EIIB-like_sf"/>
</dbReference>
<feature type="domain" description="Phosphotransferase system EIIB component type 2/3" evidence="2">
    <location>
        <begin position="4"/>
        <end position="79"/>
    </location>
</feature>
<dbReference type="AlphaFoldDB" id="A0A0R2AW15"/>
<dbReference type="GO" id="GO:0009401">
    <property type="term" value="P:phosphoenolpyruvate-dependent sugar phosphotransferase system"/>
    <property type="evidence" value="ECO:0007669"/>
    <property type="project" value="InterPro"/>
</dbReference>
<dbReference type="SUPFAM" id="SSF52794">
    <property type="entry name" value="PTS system IIB component-like"/>
    <property type="match status" value="1"/>
</dbReference>
<gene>
    <name evidence="3" type="ORF">FC34_GL001549</name>
</gene>
<dbReference type="Pfam" id="PF02302">
    <property type="entry name" value="PTS_IIB"/>
    <property type="match status" value="1"/>
</dbReference>
<dbReference type="PATRIC" id="fig|1423727.3.peg.1571"/>
<dbReference type="Proteomes" id="UP000051672">
    <property type="component" value="Unassembled WGS sequence"/>
</dbReference>
<reference evidence="3 4" key="1">
    <citation type="journal article" date="2015" name="Genome Announc.">
        <title>Expanding the biotechnology potential of lactobacilli through comparative genomics of 213 strains and associated genera.</title>
        <authorList>
            <person name="Sun Z."/>
            <person name="Harris H.M."/>
            <person name="McCann A."/>
            <person name="Guo C."/>
            <person name="Argimon S."/>
            <person name="Zhang W."/>
            <person name="Yang X."/>
            <person name="Jeffery I.B."/>
            <person name="Cooney J.C."/>
            <person name="Kagawa T.F."/>
            <person name="Liu W."/>
            <person name="Song Y."/>
            <person name="Salvetti E."/>
            <person name="Wrobel A."/>
            <person name="Rasinkangas P."/>
            <person name="Parkhill J."/>
            <person name="Rea M.C."/>
            <person name="O'Sullivan O."/>
            <person name="Ritari J."/>
            <person name="Douillard F.P."/>
            <person name="Paul Ross R."/>
            <person name="Yang R."/>
            <person name="Briner A.E."/>
            <person name="Felis G.E."/>
            <person name="de Vos W.M."/>
            <person name="Barrangou R."/>
            <person name="Klaenhammer T.R."/>
            <person name="Caufield P.W."/>
            <person name="Cui Y."/>
            <person name="Zhang H."/>
            <person name="O'Toole P.W."/>
        </authorList>
    </citation>
    <scope>NUCLEOTIDE SEQUENCE [LARGE SCALE GENOMIC DNA]</scope>
    <source>
        <strain evidence="3 4">DSM 23927</strain>
    </source>
</reference>
<protein>
    <recommendedName>
        <fullName evidence="2">Phosphotransferase system EIIB component type 2/3 domain-containing protein</fullName>
    </recommendedName>
</protein>
<evidence type="ECO:0000259" key="2">
    <source>
        <dbReference type="Pfam" id="PF02302"/>
    </source>
</evidence>
<dbReference type="Gene3D" id="3.40.50.2300">
    <property type="match status" value="1"/>
</dbReference>
<dbReference type="InterPro" id="IPR003501">
    <property type="entry name" value="PTS_EIIB_2/3"/>
</dbReference>
<dbReference type="STRING" id="1423727.FC34_GL001549"/>
<dbReference type="EMBL" id="AYZQ01000004">
    <property type="protein sequence ID" value="KRM71437.1"/>
    <property type="molecule type" value="Genomic_DNA"/>
</dbReference>
<accession>A0A0R2AW15</accession>
<organism evidence="3 4">
    <name type="scientific">Lacticaseibacillus brantae DSM 23927</name>
    <dbReference type="NCBI Taxonomy" id="1423727"/>
    <lineage>
        <taxon>Bacteria</taxon>
        <taxon>Bacillati</taxon>
        <taxon>Bacillota</taxon>
        <taxon>Bacilli</taxon>
        <taxon>Lactobacillales</taxon>
        <taxon>Lactobacillaceae</taxon>
        <taxon>Lacticaseibacillus</taxon>
    </lineage>
</organism>
<dbReference type="OrthoDB" id="6505030at2"/>
<proteinExistence type="predicted"/>
<sequence>MKTILVCCGSGVATSPQVASKINEFLEDHDLDRFAHADPAPVETAKAKIDSNPDIIVYVGIAPADDDLKETIDEHNVTEIIGVPWLTGIGEEEADAKVLKAVEDVAKSHSVD</sequence>
<evidence type="ECO:0000313" key="4">
    <source>
        <dbReference type="Proteomes" id="UP000051672"/>
    </source>
</evidence>
<dbReference type="RefSeq" id="WP_057894831.1">
    <property type="nucleotide sequence ID" value="NZ_AYZQ01000004.1"/>
</dbReference>
<evidence type="ECO:0000256" key="1">
    <source>
        <dbReference type="ARBA" id="ARBA00022679"/>
    </source>
</evidence>
<comment type="caution">
    <text evidence="3">The sequence shown here is derived from an EMBL/GenBank/DDBJ whole genome shotgun (WGS) entry which is preliminary data.</text>
</comment>
<evidence type="ECO:0000313" key="3">
    <source>
        <dbReference type="EMBL" id="KRM71437.1"/>
    </source>
</evidence>
<name>A0A0R2AW15_9LACO</name>
<keyword evidence="4" id="KW-1185">Reference proteome</keyword>
<keyword evidence="1" id="KW-0808">Transferase</keyword>
<dbReference type="GO" id="GO:0008982">
    <property type="term" value="F:protein-N(PI)-phosphohistidine-sugar phosphotransferase activity"/>
    <property type="evidence" value="ECO:0007669"/>
    <property type="project" value="InterPro"/>
</dbReference>